<dbReference type="RefSeq" id="WP_264810906.1">
    <property type="nucleotide sequence ID" value="NZ_CP110226.1"/>
</dbReference>
<gene>
    <name evidence="1" type="ORF">OM944_06745</name>
</gene>
<keyword evidence="2" id="KW-1185">Reference proteome</keyword>
<evidence type="ECO:0000313" key="1">
    <source>
        <dbReference type="EMBL" id="UZD24189.1"/>
    </source>
</evidence>
<name>A0ABY6MPJ2_9BACT</name>
<reference evidence="1" key="1">
    <citation type="submission" date="2022-10" db="EMBL/GenBank/DDBJ databases">
        <title>Algoriphagus sp. a novel bacteria isolate from halophytes salicornia europaea.</title>
        <authorList>
            <person name="Peng Y."/>
            <person name="Jiang L."/>
            <person name="Lee J."/>
        </authorList>
    </citation>
    <scope>NUCLEOTIDE SEQUENCE</scope>
    <source>
        <strain evidence="1">TR-M5</strain>
    </source>
</reference>
<proteinExistence type="predicted"/>
<protein>
    <submittedName>
        <fullName evidence="1">Uncharacterized protein</fullName>
    </submittedName>
</protein>
<dbReference type="EMBL" id="CP110226">
    <property type="protein sequence ID" value="UZD24189.1"/>
    <property type="molecule type" value="Genomic_DNA"/>
</dbReference>
<sequence>MPVSRIGILPKGLVRIRHFGILGSSAKQVTISLIHRELGIPIMEPEPRVLEIYNPRYCPCYQKESMVSIQRLPKRGPPKAVFPTVATQF</sequence>
<accession>A0ABY6MPJ2</accession>
<evidence type="ECO:0000313" key="2">
    <source>
        <dbReference type="Proteomes" id="UP001163156"/>
    </source>
</evidence>
<dbReference type="Proteomes" id="UP001163156">
    <property type="component" value="Chromosome"/>
</dbReference>
<organism evidence="1 2">
    <name type="scientific">Algoriphagus halophytocola</name>
    <dbReference type="NCBI Taxonomy" id="2991499"/>
    <lineage>
        <taxon>Bacteria</taxon>
        <taxon>Pseudomonadati</taxon>
        <taxon>Bacteroidota</taxon>
        <taxon>Cytophagia</taxon>
        <taxon>Cytophagales</taxon>
        <taxon>Cyclobacteriaceae</taxon>
        <taxon>Algoriphagus</taxon>
    </lineage>
</organism>